<evidence type="ECO:0000259" key="1">
    <source>
        <dbReference type="PROSITE" id="PS50930"/>
    </source>
</evidence>
<evidence type="ECO:0000313" key="2">
    <source>
        <dbReference type="EMBL" id="SOD92053.1"/>
    </source>
</evidence>
<dbReference type="PROSITE" id="PS50930">
    <property type="entry name" value="HTH_LYTTR"/>
    <property type="match status" value="1"/>
</dbReference>
<reference evidence="3" key="1">
    <citation type="submission" date="2017-09" db="EMBL/GenBank/DDBJ databases">
        <authorList>
            <person name="Varghese N."/>
            <person name="Submissions S."/>
        </authorList>
    </citation>
    <scope>NUCLEOTIDE SEQUENCE [LARGE SCALE GENOMIC DNA]</scope>
    <source>
        <strain evidence="3">DSM 29961</strain>
    </source>
</reference>
<dbReference type="GO" id="GO:0003677">
    <property type="term" value="F:DNA binding"/>
    <property type="evidence" value="ECO:0007669"/>
    <property type="project" value="InterPro"/>
</dbReference>
<protein>
    <submittedName>
        <fullName evidence="2">Transcriptional regulator, LytTR family</fullName>
    </submittedName>
</protein>
<name>A0A286G923_9BACT</name>
<dbReference type="SMART" id="SM00850">
    <property type="entry name" value="LytTR"/>
    <property type="match status" value="1"/>
</dbReference>
<dbReference type="InterPro" id="IPR007492">
    <property type="entry name" value="LytTR_DNA-bd_dom"/>
</dbReference>
<dbReference type="Pfam" id="PF04397">
    <property type="entry name" value="LytTR"/>
    <property type="match status" value="1"/>
</dbReference>
<evidence type="ECO:0000313" key="3">
    <source>
        <dbReference type="Proteomes" id="UP000219452"/>
    </source>
</evidence>
<dbReference type="OrthoDB" id="1430683at2"/>
<dbReference type="RefSeq" id="WP_097127397.1">
    <property type="nucleotide sequence ID" value="NZ_OCNH01000003.1"/>
</dbReference>
<dbReference type="AlphaFoldDB" id="A0A286G923"/>
<sequence>MDTIQLVGYTHQVHISSIVWLEGDANYTRVHFQNGTITTITQPLHWFEQNLNFVRIHRSAIINPAYAREFVQKKGRSGWVRLLDDTVIPVSRDRLLYTAAQLTLIVRQEMQLDDMPDDLSDYPLAD</sequence>
<keyword evidence="3" id="KW-1185">Reference proteome</keyword>
<dbReference type="Gene3D" id="2.40.50.1020">
    <property type="entry name" value="LytTr DNA-binding domain"/>
    <property type="match status" value="1"/>
</dbReference>
<proteinExistence type="predicted"/>
<organism evidence="2 3">
    <name type="scientific">Spirosoma fluviale</name>
    <dbReference type="NCBI Taxonomy" id="1597977"/>
    <lineage>
        <taxon>Bacteria</taxon>
        <taxon>Pseudomonadati</taxon>
        <taxon>Bacteroidota</taxon>
        <taxon>Cytophagia</taxon>
        <taxon>Cytophagales</taxon>
        <taxon>Cytophagaceae</taxon>
        <taxon>Spirosoma</taxon>
    </lineage>
</organism>
<accession>A0A286G923</accession>
<feature type="domain" description="HTH LytTR-type" evidence="1">
    <location>
        <begin position="1"/>
        <end position="104"/>
    </location>
</feature>
<dbReference type="Proteomes" id="UP000219452">
    <property type="component" value="Unassembled WGS sequence"/>
</dbReference>
<dbReference type="EMBL" id="OCNH01000003">
    <property type="protein sequence ID" value="SOD92053.1"/>
    <property type="molecule type" value="Genomic_DNA"/>
</dbReference>
<gene>
    <name evidence="2" type="ORF">SAMN06269250_3774</name>
</gene>